<protein>
    <recommendedName>
        <fullName evidence="2">Reverse transcriptase domain-containing protein</fullName>
    </recommendedName>
</protein>
<dbReference type="AlphaFoldDB" id="A0A6H2HB90"/>
<proteinExistence type="inferred from homology"/>
<evidence type="ECO:0000256" key="1">
    <source>
        <dbReference type="ARBA" id="ARBA00034120"/>
    </source>
</evidence>
<dbReference type="InterPro" id="IPR000477">
    <property type="entry name" value="RT_dom"/>
</dbReference>
<dbReference type="EMBL" id="CP051461">
    <property type="protein sequence ID" value="QJC57139.1"/>
    <property type="molecule type" value="Genomic_DNA"/>
</dbReference>
<sequence length="490" mass="55489">MPPIFSTVAFSPTVARALGTLEFRTSKVTGYSGYDHVEYKLTRFNSVCRILAMPHPLPYAKLCLSLHEHWEKFDYIVDNPNSQIKPQQYSDGRLIIMNGYSNTVEKSNRHLSHAFGKLYRVSTDIANCFPSIYSHAVPWALVGHEEAKKNKMAKNVWYNQIDKNLRACRRDETQGIAIGPGTSNVLAEIILARIDEALRKNGFSYTRFIDDYTCHCETEERAAEFVRLLEAEIAKYKFQLNIKKTMVLRLPQPLSDAWVVELNHRLPNTETVSAYQAFQFLDFAVSLNSANPDGSVLKFAAKALLGKPLPGLAHGEVLNYLLTLAFQQPVLLPFLEGLLKDNAIQFTGTSFFFGEETHKLNAIVLENARVGRSDGMCWALYFLGYHNAQIEDEVATKVVGTRDAFTLLTLYWTGQHQDKVIGFCDTLDSKDLYELDSYWVLLYQLFHDGKLDNPYEDGVFEVMKAHDVNLLRPKVDESQTDAVTAVASDE</sequence>
<comment type="similarity">
    <text evidence="1">Belongs to the bacterial reverse transcriptase family.</text>
</comment>
<dbReference type="Proteomes" id="UP000502041">
    <property type="component" value="Chromosome"/>
</dbReference>
<name>A0A6H2HB90_9BURK</name>
<dbReference type="KEGG" id="pvac:HC248_02455"/>
<organism evidence="3 4">
    <name type="scientific">Polaromonas vacuolata</name>
    <dbReference type="NCBI Taxonomy" id="37448"/>
    <lineage>
        <taxon>Bacteria</taxon>
        <taxon>Pseudomonadati</taxon>
        <taxon>Pseudomonadota</taxon>
        <taxon>Betaproteobacteria</taxon>
        <taxon>Burkholderiales</taxon>
        <taxon>Comamonadaceae</taxon>
        <taxon>Polaromonas</taxon>
    </lineage>
</organism>
<reference evidence="3 4" key="1">
    <citation type="submission" date="2020-04" db="EMBL/GenBank/DDBJ databases">
        <title>Complete genome of a Psychrophilic, Marine, Gas Vacuolate Bacterium Polaromonas vacuolata KCTC 22033T.</title>
        <authorList>
            <person name="Hwang K."/>
            <person name="Kim K.M."/>
        </authorList>
    </citation>
    <scope>NUCLEOTIDE SEQUENCE [LARGE SCALE GENOMIC DNA]</scope>
    <source>
        <strain evidence="3 4">KCTC 22033</strain>
    </source>
</reference>
<dbReference type="Pfam" id="PF00078">
    <property type="entry name" value="RVT_1"/>
    <property type="match status" value="1"/>
</dbReference>
<accession>A0A6H2HB90</accession>
<feature type="domain" description="Reverse transcriptase" evidence="2">
    <location>
        <begin position="1"/>
        <end position="285"/>
    </location>
</feature>
<dbReference type="InterPro" id="IPR051083">
    <property type="entry name" value="GrpII_Intron_Splice-Mob/Def"/>
</dbReference>
<keyword evidence="4" id="KW-1185">Reference proteome</keyword>
<dbReference type="NCBIfam" id="NF041749">
    <property type="entry name" value="Drt4"/>
    <property type="match status" value="1"/>
</dbReference>
<dbReference type="PANTHER" id="PTHR34047:SF8">
    <property type="entry name" value="PROTEIN YKFC"/>
    <property type="match status" value="1"/>
</dbReference>
<dbReference type="PROSITE" id="PS50878">
    <property type="entry name" value="RT_POL"/>
    <property type="match status" value="1"/>
</dbReference>
<dbReference type="PANTHER" id="PTHR34047">
    <property type="entry name" value="NUCLEAR INTRON MATURASE 1, MITOCHONDRIAL-RELATED"/>
    <property type="match status" value="1"/>
</dbReference>
<gene>
    <name evidence="3" type="ORF">HC248_02455</name>
</gene>
<evidence type="ECO:0000259" key="2">
    <source>
        <dbReference type="PROSITE" id="PS50878"/>
    </source>
</evidence>
<dbReference type="CDD" id="cd01646">
    <property type="entry name" value="RT_Bac_retron_I"/>
    <property type="match status" value="1"/>
</dbReference>
<evidence type="ECO:0000313" key="3">
    <source>
        <dbReference type="EMBL" id="QJC57139.1"/>
    </source>
</evidence>
<evidence type="ECO:0000313" key="4">
    <source>
        <dbReference type="Proteomes" id="UP000502041"/>
    </source>
</evidence>